<proteinExistence type="predicted"/>
<dbReference type="PANTHER" id="PTHR47890:SF1">
    <property type="entry name" value="LD24308P"/>
    <property type="match status" value="1"/>
</dbReference>
<keyword evidence="2" id="KW-1185">Reference proteome</keyword>
<sequence>MYLENLNAPAGFVITGVAFQCSKEPSPEGGCFGLLELKIRVTLFDYFEGRLIEDSRTEWRINTHDPVTGPIEIRLDNSDLPTKSPKNRVDWAYGHYVKFQRSDLSKDAAQSMVPFFDVQDVEGELEFPLGAIGILHRGHEGYGGFLAFKINTIHVGQYFKMKFDED</sequence>
<reference evidence="1" key="1">
    <citation type="submission" date="2020-03" db="EMBL/GenBank/DDBJ databases">
        <authorList>
            <person name="Chebbi M.A."/>
            <person name="Drezen J.M."/>
        </authorList>
    </citation>
    <scope>NUCLEOTIDE SEQUENCE</scope>
    <source>
        <tissue evidence="1">Whole body</tissue>
    </source>
</reference>
<gene>
    <name evidence="1" type="ORF">G9C98_003037</name>
</gene>
<protein>
    <submittedName>
        <fullName evidence="1">Uncharacterized protein</fullName>
    </submittedName>
</protein>
<evidence type="ECO:0000313" key="1">
    <source>
        <dbReference type="EMBL" id="KAG8035911.1"/>
    </source>
</evidence>
<dbReference type="PANTHER" id="PTHR47890">
    <property type="entry name" value="LD24308P"/>
    <property type="match status" value="1"/>
</dbReference>
<dbReference type="EMBL" id="JAAOIC020000052">
    <property type="protein sequence ID" value="KAG8035911.1"/>
    <property type="molecule type" value="Genomic_DNA"/>
</dbReference>
<dbReference type="OrthoDB" id="7693454at2759"/>
<reference evidence="1" key="2">
    <citation type="submission" date="2021-04" db="EMBL/GenBank/DDBJ databases">
        <title>Genome-wide patterns of bracovirus chromosomal integration into multiple host tissues during parasitism.</title>
        <authorList>
            <person name="Chebbi M.A.C."/>
        </authorList>
    </citation>
    <scope>NUCLEOTIDE SEQUENCE</scope>
    <source>
        <tissue evidence="1">Whole body</tissue>
    </source>
</reference>
<evidence type="ECO:0000313" key="2">
    <source>
        <dbReference type="Proteomes" id="UP000729913"/>
    </source>
</evidence>
<dbReference type="AlphaFoldDB" id="A0A8J5UXJ8"/>
<comment type="caution">
    <text evidence="1">The sequence shown here is derived from an EMBL/GenBank/DDBJ whole genome shotgun (WGS) entry which is preliminary data.</text>
</comment>
<organism evidence="1 2">
    <name type="scientific">Cotesia typhae</name>
    <dbReference type="NCBI Taxonomy" id="2053667"/>
    <lineage>
        <taxon>Eukaryota</taxon>
        <taxon>Metazoa</taxon>
        <taxon>Ecdysozoa</taxon>
        <taxon>Arthropoda</taxon>
        <taxon>Hexapoda</taxon>
        <taxon>Insecta</taxon>
        <taxon>Pterygota</taxon>
        <taxon>Neoptera</taxon>
        <taxon>Endopterygota</taxon>
        <taxon>Hymenoptera</taxon>
        <taxon>Apocrita</taxon>
        <taxon>Ichneumonoidea</taxon>
        <taxon>Braconidae</taxon>
        <taxon>Microgastrinae</taxon>
        <taxon>Cotesia</taxon>
    </lineage>
</organism>
<accession>A0A8J5UXJ8</accession>
<name>A0A8J5UXJ8_9HYME</name>
<dbReference type="Proteomes" id="UP000729913">
    <property type="component" value="Unassembled WGS sequence"/>
</dbReference>